<feature type="transmembrane region" description="Helical" evidence="1">
    <location>
        <begin position="36"/>
        <end position="55"/>
    </location>
</feature>
<proteinExistence type="predicted"/>
<evidence type="ECO:0000313" key="3">
    <source>
        <dbReference type="Proteomes" id="UP000185628"/>
    </source>
</evidence>
<dbReference type="EMBL" id="MQVR01000081">
    <property type="protein sequence ID" value="OKL53170.1"/>
    <property type="molecule type" value="Genomic_DNA"/>
</dbReference>
<dbReference type="RefSeq" id="WP_073717360.1">
    <property type="nucleotide sequence ID" value="NZ_MQVR01000081.1"/>
</dbReference>
<reference evidence="3" key="1">
    <citation type="submission" date="2016-12" db="EMBL/GenBank/DDBJ databases">
        <authorList>
            <person name="Meng X."/>
        </authorList>
    </citation>
    <scope>NUCLEOTIDE SEQUENCE [LARGE SCALE GENOMIC DNA]</scope>
    <source>
        <strain evidence="3">DSM 19116</strain>
    </source>
</reference>
<evidence type="ECO:0000256" key="1">
    <source>
        <dbReference type="SAM" id="Phobius"/>
    </source>
</evidence>
<sequence length="110" mass="11886">MVSNTERRPEPGAVEPAKAFEPVEVVHRAAPRYGRFILTGLLAGAVLAFVIALATRGWSQLSTTNTFWLLTISLGLGGMMVGALVAYLIDKKSLQALDAELADSRTDKER</sequence>
<name>A0A1Q5Q0N8_9ACTO</name>
<comment type="caution">
    <text evidence="2">The sequence shown here is derived from an EMBL/GenBank/DDBJ whole genome shotgun (WGS) entry which is preliminary data.</text>
</comment>
<evidence type="ECO:0000313" key="2">
    <source>
        <dbReference type="EMBL" id="OKL53170.1"/>
    </source>
</evidence>
<dbReference type="AlphaFoldDB" id="A0A1Q5Q0N8"/>
<feature type="transmembrane region" description="Helical" evidence="1">
    <location>
        <begin position="67"/>
        <end position="89"/>
    </location>
</feature>
<keyword evidence="3" id="KW-1185">Reference proteome</keyword>
<keyword evidence="1" id="KW-0472">Membrane</keyword>
<dbReference type="OrthoDB" id="5125407at2"/>
<keyword evidence="1" id="KW-0812">Transmembrane</keyword>
<dbReference type="Proteomes" id="UP000185628">
    <property type="component" value="Unassembled WGS sequence"/>
</dbReference>
<keyword evidence="1" id="KW-1133">Transmembrane helix</keyword>
<protein>
    <submittedName>
        <fullName evidence="2">Uncharacterized protein</fullName>
    </submittedName>
</protein>
<organism evidence="2 3">
    <name type="scientific">Bowdeniella nasicola</name>
    <dbReference type="NCBI Taxonomy" id="208480"/>
    <lineage>
        <taxon>Bacteria</taxon>
        <taxon>Bacillati</taxon>
        <taxon>Actinomycetota</taxon>
        <taxon>Actinomycetes</taxon>
        <taxon>Actinomycetales</taxon>
        <taxon>Actinomycetaceae</taxon>
        <taxon>Bowdeniella</taxon>
    </lineage>
</organism>
<accession>A0A1Q5Q0N8</accession>
<gene>
    <name evidence="2" type="ORF">BSZ39_10895</name>
</gene>